<keyword evidence="2" id="KW-1185">Reference proteome</keyword>
<gene>
    <name evidence="1" type="ORF">F383_34740</name>
</gene>
<name>A0A0B0N8P6_GOSAR</name>
<organism evidence="1 2">
    <name type="scientific">Gossypium arboreum</name>
    <name type="common">Tree cotton</name>
    <name type="synonym">Gossypium nanking</name>
    <dbReference type="NCBI Taxonomy" id="29729"/>
    <lineage>
        <taxon>Eukaryota</taxon>
        <taxon>Viridiplantae</taxon>
        <taxon>Streptophyta</taxon>
        <taxon>Embryophyta</taxon>
        <taxon>Tracheophyta</taxon>
        <taxon>Spermatophyta</taxon>
        <taxon>Magnoliopsida</taxon>
        <taxon>eudicotyledons</taxon>
        <taxon>Gunneridae</taxon>
        <taxon>Pentapetalae</taxon>
        <taxon>rosids</taxon>
        <taxon>malvids</taxon>
        <taxon>Malvales</taxon>
        <taxon>Malvaceae</taxon>
        <taxon>Malvoideae</taxon>
        <taxon>Gossypium</taxon>
    </lineage>
</organism>
<proteinExistence type="predicted"/>
<evidence type="ECO:0000313" key="2">
    <source>
        <dbReference type="Proteomes" id="UP000032142"/>
    </source>
</evidence>
<evidence type="ECO:0000313" key="1">
    <source>
        <dbReference type="EMBL" id="KHG07471.1"/>
    </source>
</evidence>
<dbReference type="Proteomes" id="UP000032142">
    <property type="component" value="Unassembled WGS sequence"/>
</dbReference>
<sequence>MESGPRPGKEQDFGLNRINCSYFVLSFCAFIDDDSMTIRRRIGTMISQLNLRNSWDTNVITLGICVIPCKTMSGTWHWYQYETSCKAIAGLSASICMIQCKTMSGTCVAKLARGSKDIGARFTLST</sequence>
<protein>
    <submittedName>
        <fullName evidence="1">Pentatricopeptide repeat-containing-like protein</fullName>
    </submittedName>
</protein>
<reference evidence="2" key="1">
    <citation type="submission" date="2014-09" db="EMBL/GenBank/DDBJ databases">
        <authorList>
            <person name="Mudge J."/>
            <person name="Ramaraj T."/>
            <person name="Lindquist I.E."/>
            <person name="Bharti A.K."/>
            <person name="Sundararajan A."/>
            <person name="Cameron C.T."/>
            <person name="Woodward J.E."/>
            <person name="May G.D."/>
            <person name="Brubaker C."/>
            <person name="Broadhvest J."/>
            <person name="Wilkins T.A."/>
        </authorList>
    </citation>
    <scope>NUCLEOTIDE SEQUENCE</scope>
    <source>
        <strain evidence="2">cv. AKA8401</strain>
    </source>
</reference>
<accession>A0A0B0N8P6</accession>
<comment type="caution">
    <text evidence="1">The sequence shown here is derived from an EMBL/GenBank/DDBJ whole genome shotgun (WGS) entry which is preliminary data.</text>
</comment>
<dbReference type="EMBL" id="JRRC01475069">
    <property type="protein sequence ID" value="KHG07471.1"/>
    <property type="molecule type" value="Genomic_DNA"/>
</dbReference>
<dbReference type="AlphaFoldDB" id="A0A0B0N8P6"/>